<keyword evidence="2" id="KW-1133">Transmembrane helix</keyword>
<evidence type="ECO:0000313" key="5">
    <source>
        <dbReference type="Proteomes" id="UP000215506"/>
    </source>
</evidence>
<evidence type="ECO:0000256" key="2">
    <source>
        <dbReference type="SAM" id="Phobius"/>
    </source>
</evidence>
<name>A0A231H458_9NOCA</name>
<evidence type="ECO:0000259" key="3">
    <source>
        <dbReference type="Pfam" id="PF26527"/>
    </source>
</evidence>
<reference evidence="4 5" key="1">
    <citation type="submission" date="2017-07" db="EMBL/GenBank/DDBJ databases">
        <title>First draft Genome Sequence of Nocardia cerradoensis isolated from human infection.</title>
        <authorList>
            <person name="Carrasco G."/>
        </authorList>
    </citation>
    <scope>NUCLEOTIDE SEQUENCE [LARGE SCALE GENOMIC DNA]</scope>
    <source>
        <strain evidence="4 5">CNM20130759</strain>
    </source>
</reference>
<gene>
    <name evidence="4" type="ORF">B7C42_04363</name>
</gene>
<feature type="domain" description="DUF8176" evidence="3">
    <location>
        <begin position="264"/>
        <end position="383"/>
    </location>
</feature>
<feature type="region of interest" description="Disordered" evidence="1">
    <location>
        <begin position="17"/>
        <end position="180"/>
    </location>
</feature>
<keyword evidence="5" id="KW-1185">Reference proteome</keyword>
<dbReference type="RefSeq" id="WP_051042773.1">
    <property type="nucleotide sequence ID" value="NZ_JAAXOR010000001.1"/>
</dbReference>
<feature type="transmembrane region" description="Helical" evidence="2">
    <location>
        <begin position="198"/>
        <end position="220"/>
    </location>
</feature>
<dbReference type="Proteomes" id="UP000215506">
    <property type="component" value="Unassembled WGS sequence"/>
</dbReference>
<dbReference type="EMBL" id="NGAF01000009">
    <property type="protein sequence ID" value="OXR43496.1"/>
    <property type="molecule type" value="Genomic_DNA"/>
</dbReference>
<keyword evidence="2" id="KW-0812">Transmembrane</keyword>
<proteinExistence type="predicted"/>
<evidence type="ECO:0000313" key="4">
    <source>
        <dbReference type="EMBL" id="OXR43496.1"/>
    </source>
</evidence>
<organism evidence="4 5">
    <name type="scientific">Nocardia cerradoensis</name>
    <dbReference type="NCBI Taxonomy" id="85688"/>
    <lineage>
        <taxon>Bacteria</taxon>
        <taxon>Bacillati</taxon>
        <taxon>Actinomycetota</taxon>
        <taxon>Actinomycetes</taxon>
        <taxon>Mycobacteriales</taxon>
        <taxon>Nocardiaceae</taxon>
        <taxon>Nocardia</taxon>
    </lineage>
</organism>
<dbReference type="InterPro" id="IPR058489">
    <property type="entry name" value="DUF8176"/>
</dbReference>
<comment type="caution">
    <text evidence="4">The sequence shown here is derived from an EMBL/GenBank/DDBJ whole genome shotgun (WGS) entry which is preliminary data.</text>
</comment>
<sequence length="385" mass="41250">MLKPYKQVQRWFPALEPEHAVPAAAPGESDAVDDEAEPGAARYPHYIRDTEPEPFDIPFADEPATRRSEFVGGWTDWVGSHAPGPDDDYPVHEGEVLRLPRDAETGEGRTRGRRRTRAAGADGDDAEGSGARSPVDDFDERDDPDTDDLDTDDVDTPEWILPPRREHGDGGAGRIVRRAPGPASPALRDYIRPSRLRVALVLAVAVLLLAVAGGFALYLLRSGDDGKQSVAPLPVRPALGDEAPMLRLTSAFGADSGARVGSAAHCPTERSARVVRGAEVGGTDSGPDAIMWFQHAFYVERSAERAREVVAPNAAVSPAPIIQRGIASVPLGTEYCVRVVTVDENRYSVEVTERRPGATPATYDKQLVTTAVVGGRTLITGITAG</sequence>
<evidence type="ECO:0000256" key="1">
    <source>
        <dbReference type="SAM" id="MobiDB-lite"/>
    </source>
</evidence>
<dbReference type="AlphaFoldDB" id="A0A231H458"/>
<feature type="compositionally biased region" description="Basic and acidic residues" evidence="1">
    <location>
        <begin position="89"/>
        <end position="110"/>
    </location>
</feature>
<keyword evidence="2" id="KW-0472">Membrane</keyword>
<feature type="compositionally biased region" description="Acidic residues" evidence="1">
    <location>
        <begin position="136"/>
        <end position="156"/>
    </location>
</feature>
<accession>A0A231H458</accession>
<protein>
    <recommendedName>
        <fullName evidence="3">DUF8176 domain-containing protein</fullName>
    </recommendedName>
</protein>
<dbReference type="Pfam" id="PF26527">
    <property type="entry name" value="DUF8176"/>
    <property type="match status" value="1"/>
</dbReference>